<organism evidence="9">
    <name type="scientific">Alsobacter sp. KACC 23698</name>
    <dbReference type="NCBI Taxonomy" id="3149229"/>
    <lineage>
        <taxon>Bacteria</taxon>
        <taxon>Pseudomonadati</taxon>
        <taxon>Pseudomonadota</taxon>
        <taxon>Alphaproteobacteria</taxon>
        <taxon>Hyphomicrobiales</taxon>
        <taxon>Alsobacteraceae</taxon>
        <taxon>Alsobacter</taxon>
    </lineage>
</organism>
<dbReference type="PROSITE" id="PS00211">
    <property type="entry name" value="ABC_TRANSPORTER_1"/>
    <property type="match status" value="1"/>
</dbReference>
<dbReference type="FunFam" id="3.40.50.300:FF:000016">
    <property type="entry name" value="Oligopeptide ABC transporter ATP-binding component"/>
    <property type="match status" value="1"/>
</dbReference>
<dbReference type="SMART" id="SM00382">
    <property type="entry name" value="AAA"/>
    <property type="match status" value="1"/>
</dbReference>
<protein>
    <submittedName>
        <fullName evidence="9">ABC transporter ATP-binding protein</fullName>
    </submittedName>
</protein>
<dbReference type="Pfam" id="PF08352">
    <property type="entry name" value="oligo_HPY"/>
    <property type="match status" value="1"/>
</dbReference>
<reference evidence="9" key="1">
    <citation type="submission" date="2024-05" db="EMBL/GenBank/DDBJ databases">
        <authorList>
            <person name="Kim S."/>
            <person name="Heo J."/>
            <person name="Choi H."/>
            <person name="Choi Y."/>
            <person name="Kwon S.-W."/>
            <person name="Kim Y."/>
        </authorList>
    </citation>
    <scope>NUCLEOTIDE SEQUENCE</scope>
    <source>
        <strain evidence="9">KACC 23698</strain>
    </source>
</reference>
<dbReference type="GO" id="GO:0016887">
    <property type="term" value="F:ATP hydrolysis activity"/>
    <property type="evidence" value="ECO:0007669"/>
    <property type="project" value="InterPro"/>
</dbReference>
<evidence type="ECO:0000256" key="5">
    <source>
        <dbReference type="ARBA" id="ARBA00022741"/>
    </source>
</evidence>
<dbReference type="PANTHER" id="PTHR43297">
    <property type="entry name" value="OLIGOPEPTIDE TRANSPORT ATP-BINDING PROTEIN APPD"/>
    <property type="match status" value="1"/>
</dbReference>
<dbReference type="InterPro" id="IPR017871">
    <property type="entry name" value="ABC_transporter-like_CS"/>
</dbReference>
<dbReference type="InterPro" id="IPR027417">
    <property type="entry name" value="P-loop_NTPase"/>
</dbReference>
<dbReference type="InterPro" id="IPR003439">
    <property type="entry name" value="ABC_transporter-like_ATP-bd"/>
</dbReference>
<evidence type="ECO:0000256" key="4">
    <source>
        <dbReference type="ARBA" id="ARBA00022475"/>
    </source>
</evidence>
<dbReference type="Gene3D" id="3.40.50.300">
    <property type="entry name" value="P-loop containing nucleotide triphosphate hydrolases"/>
    <property type="match status" value="1"/>
</dbReference>
<proteinExistence type="inferred from homology"/>
<evidence type="ECO:0000256" key="1">
    <source>
        <dbReference type="ARBA" id="ARBA00004417"/>
    </source>
</evidence>
<dbReference type="GO" id="GO:0015833">
    <property type="term" value="P:peptide transport"/>
    <property type="evidence" value="ECO:0007669"/>
    <property type="project" value="InterPro"/>
</dbReference>
<dbReference type="InterPro" id="IPR003593">
    <property type="entry name" value="AAA+_ATPase"/>
</dbReference>
<dbReference type="InterPro" id="IPR050388">
    <property type="entry name" value="ABC_Ni/Peptide_Import"/>
</dbReference>
<dbReference type="PANTHER" id="PTHR43297:SF2">
    <property type="entry name" value="DIPEPTIDE TRANSPORT ATP-BINDING PROTEIN DPPD"/>
    <property type="match status" value="1"/>
</dbReference>
<evidence type="ECO:0000256" key="6">
    <source>
        <dbReference type="ARBA" id="ARBA00022840"/>
    </source>
</evidence>
<dbReference type="CDD" id="cd03257">
    <property type="entry name" value="ABC_NikE_OppD_transporters"/>
    <property type="match status" value="1"/>
</dbReference>
<name>A0AAU7JH75_9HYPH</name>
<comment type="subcellular location">
    <subcellularLocation>
        <location evidence="1">Cell inner membrane</location>
        <topology evidence="1">Peripheral membrane protein</topology>
    </subcellularLocation>
</comment>
<keyword evidence="6 9" id="KW-0067">ATP-binding</keyword>
<dbReference type="SUPFAM" id="SSF52540">
    <property type="entry name" value="P-loop containing nucleoside triphosphate hydrolases"/>
    <property type="match status" value="1"/>
</dbReference>
<comment type="similarity">
    <text evidence="2">Belongs to the ABC transporter superfamily.</text>
</comment>
<dbReference type="AlphaFoldDB" id="A0AAU7JH75"/>
<dbReference type="NCBIfam" id="TIGR01727">
    <property type="entry name" value="oligo_HPY"/>
    <property type="match status" value="1"/>
</dbReference>
<evidence type="ECO:0000256" key="2">
    <source>
        <dbReference type="ARBA" id="ARBA00005417"/>
    </source>
</evidence>
<dbReference type="InterPro" id="IPR013563">
    <property type="entry name" value="Oligopep_ABC_C"/>
</dbReference>
<dbReference type="Pfam" id="PF00005">
    <property type="entry name" value="ABC_tran"/>
    <property type="match status" value="1"/>
</dbReference>
<evidence type="ECO:0000256" key="7">
    <source>
        <dbReference type="ARBA" id="ARBA00023136"/>
    </source>
</evidence>
<evidence type="ECO:0000259" key="8">
    <source>
        <dbReference type="PROSITE" id="PS50893"/>
    </source>
</evidence>
<dbReference type="EMBL" id="CP157484">
    <property type="protein sequence ID" value="XBO39419.1"/>
    <property type="molecule type" value="Genomic_DNA"/>
</dbReference>
<dbReference type="PROSITE" id="PS50893">
    <property type="entry name" value="ABC_TRANSPORTER_2"/>
    <property type="match status" value="1"/>
</dbReference>
<keyword evidence="3" id="KW-0813">Transport</keyword>
<accession>A0AAU7JH75</accession>
<dbReference type="GO" id="GO:0005886">
    <property type="term" value="C:plasma membrane"/>
    <property type="evidence" value="ECO:0007669"/>
    <property type="project" value="UniProtKB-SubCell"/>
</dbReference>
<sequence length="324" mass="33951">MTVPSPVLEVAGLSLAAGGLMLVEDVSFAIGPGEMLGLVGESGCGKSITALSVLRLLPSPPVRVAAGAVRVGGVDVLGLGAEDLRKLRGDRVGMIFQEPMTSLNPVFTVGEQIAEVLEIHRGLPRALALSRAAELLALVGLPAPREQLERYPHQMSGGQRQRVMIAIALACEPKLLIADEPTTALDVTVQAQILALIDRLRRDMDMACLLITHDLGVVADVCDRAAVMYAGRIVEEAAVDQLFTAPRHRYTRALIETTPASNPPGVRLPSIPGMVPPPGARGGCAFAPRCAAALPVCRVSLPQLDGADGHRAACWNPATTEAAA</sequence>
<feature type="domain" description="ABC transporter" evidence="8">
    <location>
        <begin position="8"/>
        <end position="255"/>
    </location>
</feature>
<keyword evidence="4" id="KW-1003">Cell membrane</keyword>
<dbReference type="GO" id="GO:0055085">
    <property type="term" value="P:transmembrane transport"/>
    <property type="evidence" value="ECO:0007669"/>
    <property type="project" value="UniProtKB-ARBA"/>
</dbReference>
<dbReference type="GO" id="GO:0005524">
    <property type="term" value="F:ATP binding"/>
    <property type="evidence" value="ECO:0007669"/>
    <property type="project" value="UniProtKB-KW"/>
</dbReference>
<keyword evidence="7" id="KW-0472">Membrane</keyword>
<evidence type="ECO:0000313" key="9">
    <source>
        <dbReference type="EMBL" id="XBO39419.1"/>
    </source>
</evidence>
<gene>
    <name evidence="9" type="ORF">ABEG18_01125</name>
</gene>
<evidence type="ECO:0000256" key="3">
    <source>
        <dbReference type="ARBA" id="ARBA00022448"/>
    </source>
</evidence>
<keyword evidence="5" id="KW-0547">Nucleotide-binding</keyword>